<organism evidence="2 3">
    <name type="scientific">Peronospora matthiolae</name>
    <dbReference type="NCBI Taxonomy" id="2874970"/>
    <lineage>
        <taxon>Eukaryota</taxon>
        <taxon>Sar</taxon>
        <taxon>Stramenopiles</taxon>
        <taxon>Oomycota</taxon>
        <taxon>Peronosporomycetes</taxon>
        <taxon>Peronosporales</taxon>
        <taxon>Peronosporaceae</taxon>
        <taxon>Peronospora</taxon>
    </lineage>
</organism>
<accession>A0AAV1VBD9</accession>
<evidence type="ECO:0000313" key="3">
    <source>
        <dbReference type="Proteomes" id="UP001162060"/>
    </source>
</evidence>
<dbReference type="EMBL" id="CAKLBY020000305">
    <property type="protein sequence ID" value="CAK7943901.1"/>
    <property type="molecule type" value="Genomic_DNA"/>
</dbReference>
<dbReference type="AlphaFoldDB" id="A0AAV1VBD9"/>
<comment type="caution">
    <text evidence="2">The sequence shown here is derived from an EMBL/GenBank/DDBJ whole genome shotgun (WGS) entry which is preliminary data.</text>
</comment>
<gene>
    <name evidence="2" type="ORF">PM001_LOCUS29051</name>
</gene>
<proteinExistence type="predicted"/>
<name>A0AAV1VBD9_9STRA</name>
<feature type="chain" id="PRO_5043999082" evidence="1">
    <location>
        <begin position="20"/>
        <end position="132"/>
    </location>
</feature>
<protein>
    <submittedName>
        <fullName evidence="2">Uncharacterized protein</fullName>
    </submittedName>
</protein>
<dbReference type="Proteomes" id="UP001162060">
    <property type="component" value="Unassembled WGS sequence"/>
</dbReference>
<feature type="signal peptide" evidence="1">
    <location>
        <begin position="1"/>
        <end position="19"/>
    </location>
</feature>
<sequence length="132" mass="14235">MRLCANLLLMAVPLHLCFSEVAPIPPKMVNPSLRSAPFADAGARKVARSLRELNAAAGNGKLPESVAGFAGHVMPAQASNDVSGAVQRAKLKEEAMWAEYLAAPYVNLPLETRLELERIPYGQKPKDSTPEK</sequence>
<evidence type="ECO:0000313" key="2">
    <source>
        <dbReference type="EMBL" id="CAK7943901.1"/>
    </source>
</evidence>
<reference evidence="2" key="1">
    <citation type="submission" date="2024-01" db="EMBL/GenBank/DDBJ databases">
        <authorList>
            <person name="Webb A."/>
        </authorList>
    </citation>
    <scope>NUCLEOTIDE SEQUENCE</scope>
    <source>
        <strain evidence="2">Pm1</strain>
    </source>
</reference>
<keyword evidence="1" id="KW-0732">Signal</keyword>
<evidence type="ECO:0000256" key="1">
    <source>
        <dbReference type="SAM" id="SignalP"/>
    </source>
</evidence>